<comment type="caution">
    <text evidence="4">The sequence shown here is derived from an EMBL/GenBank/DDBJ whole genome shotgun (WGS) entry which is preliminary data.</text>
</comment>
<keyword evidence="1 3" id="KW-0663">Pyridoxal phosphate</keyword>
<dbReference type="SUPFAM" id="SSF53383">
    <property type="entry name" value="PLP-dependent transferases"/>
    <property type="match status" value="1"/>
</dbReference>
<dbReference type="InterPro" id="IPR015421">
    <property type="entry name" value="PyrdxlP-dep_Trfase_major"/>
</dbReference>
<reference evidence="4 5" key="1">
    <citation type="submission" date="2022-04" db="EMBL/GenBank/DDBJ databases">
        <title>Spirosoma sp. strain RP8 genome sequencing and assembly.</title>
        <authorList>
            <person name="Jung Y."/>
        </authorList>
    </citation>
    <scope>NUCLEOTIDE SEQUENCE [LARGE SCALE GENOMIC DNA]</scope>
    <source>
        <strain evidence="4 5">RP8</strain>
    </source>
</reference>
<keyword evidence="4" id="KW-0032">Aminotransferase</keyword>
<protein>
    <submittedName>
        <fullName evidence="4">DegT/DnrJ/EryC1/StrS family aminotransferase</fullName>
    </submittedName>
</protein>
<dbReference type="GO" id="GO:0008483">
    <property type="term" value="F:transaminase activity"/>
    <property type="evidence" value="ECO:0007669"/>
    <property type="project" value="UniProtKB-KW"/>
</dbReference>
<dbReference type="Proteomes" id="UP001202180">
    <property type="component" value="Unassembled WGS sequence"/>
</dbReference>
<accession>A0ABT0HGQ2</accession>
<dbReference type="InterPro" id="IPR015422">
    <property type="entry name" value="PyrdxlP-dep_Trfase_small"/>
</dbReference>
<evidence type="ECO:0000256" key="2">
    <source>
        <dbReference type="ARBA" id="ARBA00037999"/>
    </source>
</evidence>
<evidence type="ECO:0000313" key="4">
    <source>
        <dbReference type="EMBL" id="MCK8490790.1"/>
    </source>
</evidence>
<evidence type="ECO:0000256" key="3">
    <source>
        <dbReference type="RuleBase" id="RU004508"/>
    </source>
</evidence>
<dbReference type="RefSeq" id="WP_248475594.1">
    <property type="nucleotide sequence ID" value="NZ_JALPRF010000001.1"/>
</dbReference>
<name>A0ABT0HGQ2_9BACT</name>
<dbReference type="Gene3D" id="3.90.1150.10">
    <property type="entry name" value="Aspartate Aminotransferase, domain 1"/>
    <property type="match status" value="1"/>
</dbReference>
<dbReference type="PIRSF" id="PIRSF000390">
    <property type="entry name" value="PLP_StrS"/>
    <property type="match status" value="1"/>
</dbReference>
<dbReference type="PANTHER" id="PTHR30244:SF36">
    <property type="entry name" value="3-OXO-GLUCOSE-6-PHOSPHATE:GLUTAMATE AMINOTRANSFERASE"/>
    <property type="match status" value="1"/>
</dbReference>
<dbReference type="Pfam" id="PF01041">
    <property type="entry name" value="DegT_DnrJ_EryC1"/>
    <property type="match status" value="1"/>
</dbReference>
<dbReference type="EMBL" id="JALPRF010000001">
    <property type="protein sequence ID" value="MCK8490790.1"/>
    <property type="molecule type" value="Genomic_DNA"/>
</dbReference>
<dbReference type="InterPro" id="IPR015424">
    <property type="entry name" value="PyrdxlP-dep_Trfase"/>
</dbReference>
<evidence type="ECO:0000313" key="5">
    <source>
        <dbReference type="Proteomes" id="UP001202180"/>
    </source>
</evidence>
<dbReference type="PANTHER" id="PTHR30244">
    <property type="entry name" value="TRANSAMINASE"/>
    <property type="match status" value="1"/>
</dbReference>
<dbReference type="Gene3D" id="3.40.640.10">
    <property type="entry name" value="Type I PLP-dependent aspartate aminotransferase-like (Major domain)"/>
    <property type="match status" value="1"/>
</dbReference>
<dbReference type="InterPro" id="IPR000653">
    <property type="entry name" value="DegT/StrS_aminotransferase"/>
</dbReference>
<sequence length="363" mass="40830">MIPFLDLGRINEPHQARVREATHRVLQSGWYITGREVEQFERQFAHFCGTRHCIGVANGLDALTLVLKAWDFPANSEVIVPSNAYIASLLSVTLANLSPVFVEPDPHTYLLDPSRIEAAITGQTKAILPVHLYGRCCAMGPIRELAERYNLLILEDAAQAHGAIYDRQRAGSLGDASGWSFYPSKNLGALGDAGAITTNDDLLADRLRSLRNYGSSQKYVNDYIGHNSRLDELQAAILAAKLPYLTTENEVRRKLAKLYLQGIDNPDVLLPPTDQVEQDVWHLFVIRHPRRDALRLFLQERGIGTDVHYPIPPHRQRAYKEYAHYSFPVSEQLHREVVSLPLNTALTEREVSYIIDTINQFGG</sequence>
<keyword evidence="4" id="KW-0808">Transferase</keyword>
<keyword evidence="5" id="KW-1185">Reference proteome</keyword>
<dbReference type="CDD" id="cd00616">
    <property type="entry name" value="AHBA_syn"/>
    <property type="match status" value="1"/>
</dbReference>
<gene>
    <name evidence="4" type="ORF">M0L20_02935</name>
</gene>
<comment type="similarity">
    <text evidence="2 3">Belongs to the DegT/DnrJ/EryC1 family.</text>
</comment>
<proteinExistence type="inferred from homology"/>
<evidence type="ECO:0000256" key="1">
    <source>
        <dbReference type="ARBA" id="ARBA00022898"/>
    </source>
</evidence>
<organism evidence="4 5">
    <name type="scientific">Spirosoma liriopis</name>
    <dbReference type="NCBI Taxonomy" id="2937440"/>
    <lineage>
        <taxon>Bacteria</taxon>
        <taxon>Pseudomonadati</taxon>
        <taxon>Bacteroidota</taxon>
        <taxon>Cytophagia</taxon>
        <taxon>Cytophagales</taxon>
        <taxon>Cytophagaceae</taxon>
        <taxon>Spirosoma</taxon>
    </lineage>
</organism>